<dbReference type="Proteomes" id="UP000317303">
    <property type="component" value="Unassembled WGS sequence"/>
</dbReference>
<evidence type="ECO:0000313" key="12">
    <source>
        <dbReference type="Proteomes" id="UP000317303"/>
    </source>
</evidence>
<feature type="compositionally biased region" description="Low complexity" evidence="8">
    <location>
        <begin position="31"/>
        <end position="48"/>
    </location>
</feature>
<dbReference type="GO" id="GO:0005886">
    <property type="term" value="C:plasma membrane"/>
    <property type="evidence" value="ECO:0007669"/>
    <property type="project" value="TreeGrafter"/>
</dbReference>
<proteinExistence type="predicted"/>
<keyword evidence="5 9" id="KW-1133">Transmembrane helix</keyword>
<dbReference type="Gene3D" id="3.10.20.310">
    <property type="entry name" value="membrane protein fhac"/>
    <property type="match status" value="1"/>
</dbReference>
<evidence type="ECO:0000259" key="10">
    <source>
        <dbReference type="PROSITE" id="PS51779"/>
    </source>
</evidence>
<dbReference type="Pfam" id="PF03799">
    <property type="entry name" value="FtsQ_DivIB_C"/>
    <property type="match status" value="1"/>
</dbReference>
<protein>
    <submittedName>
        <fullName evidence="11">Cell division protein FtsQ</fullName>
    </submittedName>
</protein>
<evidence type="ECO:0000256" key="1">
    <source>
        <dbReference type="ARBA" id="ARBA00004370"/>
    </source>
</evidence>
<keyword evidence="6 9" id="KW-0472">Membrane</keyword>
<organism evidence="11 12">
    <name type="scientific">Prauserella rugosa</name>
    <dbReference type="NCBI Taxonomy" id="43354"/>
    <lineage>
        <taxon>Bacteria</taxon>
        <taxon>Bacillati</taxon>
        <taxon>Actinomycetota</taxon>
        <taxon>Actinomycetes</taxon>
        <taxon>Pseudonocardiales</taxon>
        <taxon>Pseudonocardiaceae</taxon>
        <taxon>Prauserella</taxon>
    </lineage>
</organism>
<dbReference type="InterPro" id="IPR034746">
    <property type="entry name" value="POTRA"/>
</dbReference>
<feature type="domain" description="POTRA" evidence="10">
    <location>
        <begin position="97"/>
        <end position="165"/>
    </location>
</feature>
<dbReference type="AlphaFoldDB" id="A0A660C943"/>
<evidence type="ECO:0000256" key="8">
    <source>
        <dbReference type="SAM" id="MobiDB-lite"/>
    </source>
</evidence>
<dbReference type="EMBL" id="VLJV01000001">
    <property type="protein sequence ID" value="TWH20078.1"/>
    <property type="molecule type" value="Genomic_DNA"/>
</dbReference>
<keyword evidence="7" id="KW-0131">Cell cycle</keyword>
<keyword evidence="3 11" id="KW-0132">Cell division</keyword>
<keyword evidence="2" id="KW-1003">Cell membrane</keyword>
<dbReference type="InterPro" id="IPR013685">
    <property type="entry name" value="POTRA_FtsQ_type"/>
</dbReference>
<comment type="subcellular location">
    <subcellularLocation>
        <location evidence="1">Membrane</location>
    </subcellularLocation>
</comment>
<keyword evidence="12" id="KW-1185">Reference proteome</keyword>
<dbReference type="GO" id="GO:0051301">
    <property type="term" value="P:cell division"/>
    <property type="evidence" value="ECO:0007669"/>
    <property type="project" value="UniProtKB-KW"/>
</dbReference>
<dbReference type="Pfam" id="PF08478">
    <property type="entry name" value="POTRA_1"/>
    <property type="match status" value="1"/>
</dbReference>
<dbReference type="PANTHER" id="PTHR37820:SF1">
    <property type="entry name" value="CELL DIVISION PROTEIN FTSQ"/>
    <property type="match status" value="1"/>
</dbReference>
<sequence length="288" mass="30779">MTTTRPGRGDRRGGRPAERALQRGGRGRAGGSAARSGSSRLSGLLRSVRGGGRGARNGVPKGDVVSRGRALRRRWIAVLSVLTVLGIAYVLLFTSLLGVRSVEVVGAGDVPAGQIRTAAQVPERRAMLRVDTDAIAERVAEIPGIATVDVSRSWPSTIEIAVTERTPVGIYDTGSTLYLVDVGGVVYKQVSERPKGLPEFSLSEVAPDNPETRAVIEVRKALPEDLADKVTRWRADTPGSVEFTLRSGKTVRWGNAEDSERKAQVLGALMTRKGKTYDVSSPELPTVS</sequence>
<name>A0A660C943_9PSEU</name>
<feature type="compositionally biased region" description="Basic and acidic residues" evidence="8">
    <location>
        <begin position="7"/>
        <end position="21"/>
    </location>
</feature>
<dbReference type="RefSeq" id="WP_030530953.1">
    <property type="nucleotide sequence ID" value="NZ_JOIJ01000003.1"/>
</dbReference>
<accession>A0A660C943</accession>
<evidence type="ECO:0000256" key="4">
    <source>
        <dbReference type="ARBA" id="ARBA00022692"/>
    </source>
</evidence>
<feature type="region of interest" description="Disordered" evidence="8">
    <location>
        <begin position="1"/>
        <end position="63"/>
    </location>
</feature>
<dbReference type="OrthoDB" id="9790760at2"/>
<evidence type="ECO:0000256" key="7">
    <source>
        <dbReference type="ARBA" id="ARBA00023306"/>
    </source>
</evidence>
<evidence type="ECO:0000256" key="5">
    <source>
        <dbReference type="ARBA" id="ARBA00022989"/>
    </source>
</evidence>
<gene>
    <name evidence="11" type="ORF">JD82_01918</name>
</gene>
<comment type="caution">
    <text evidence="11">The sequence shown here is derived from an EMBL/GenBank/DDBJ whole genome shotgun (WGS) entry which is preliminary data.</text>
</comment>
<reference evidence="11 12" key="1">
    <citation type="submission" date="2019-07" db="EMBL/GenBank/DDBJ databases">
        <title>R&amp;d 2014.</title>
        <authorList>
            <person name="Klenk H.-P."/>
        </authorList>
    </citation>
    <scope>NUCLEOTIDE SEQUENCE [LARGE SCALE GENOMIC DNA]</scope>
    <source>
        <strain evidence="11 12">DSM 43194</strain>
    </source>
</reference>
<keyword evidence="4 9" id="KW-0812">Transmembrane</keyword>
<evidence type="ECO:0000256" key="3">
    <source>
        <dbReference type="ARBA" id="ARBA00022618"/>
    </source>
</evidence>
<evidence type="ECO:0000256" key="6">
    <source>
        <dbReference type="ARBA" id="ARBA00023136"/>
    </source>
</evidence>
<feature type="transmembrane region" description="Helical" evidence="9">
    <location>
        <begin position="75"/>
        <end position="97"/>
    </location>
</feature>
<dbReference type="PANTHER" id="PTHR37820">
    <property type="entry name" value="CELL DIVISION PROTEIN DIVIB"/>
    <property type="match status" value="1"/>
</dbReference>
<evidence type="ECO:0000256" key="2">
    <source>
        <dbReference type="ARBA" id="ARBA00022475"/>
    </source>
</evidence>
<evidence type="ECO:0000313" key="11">
    <source>
        <dbReference type="EMBL" id="TWH20078.1"/>
    </source>
</evidence>
<dbReference type="PROSITE" id="PS51779">
    <property type="entry name" value="POTRA"/>
    <property type="match status" value="1"/>
</dbReference>
<evidence type="ECO:0000256" key="9">
    <source>
        <dbReference type="SAM" id="Phobius"/>
    </source>
</evidence>
<dbReference type="InterPro" id="IPR050487">
    <property type="entry name" value="FtsQ_DivIB"/>
</dbReference>
<dbReference type="InterPro" id="IPR005548">
    <property type="entry name" value="Cell_div_FtsQ/DivIB_C"/>
</dbReference>